<protein>
    <submittedName>
        <fullName evidence="1">Uncharacterized protein</fullName>
    </submittedName>
</protein>
<keyword evidence="2" id="KW-1185">Reference proteome</keyword>
<proteinExistence type="predicted"/>
<accession>A0A1X2I159</accession>
<dbReference type="EMBL" id="MCGE01000036">
    <property type="protein sequence ID" value="ORZ07118.1"/>
    <property type="molecule type" value="Genomic_DNA"/>
</dbReference>
<evidence type="ECO:0000313" key="1">
    <source>
        <dbReference type="EMBL" id="ORZ07118.1"/>
    </source>
</evidence>
<gene>
    <name evidence="1" type="ORF">BCR42DRAFT_426392</name>
</gene>
<reference evidence="1 2" key="1">
    <citation type="submission" date="2016-07" db="EMBL/GenBank/DDBJ databases">
        <title>Pervasive Adenine N6-methylation of Active Genes in Fungi.</title>
        <authorList>
            <consortium name="DOE Joint Genome Institute"/>
            <person name="Mondo S.J."/>
            <person name="Dannebaum R.O."/>
            <person name="Kuo R.C."/>
            <person name="Labutti K."/>
            <person name="Haridas S."/>
            <person name="Kuo A."/>
            <person name="Salamov A."/>
            <person name="Ahrendt S.R."/>
            <person name="Lipzen A."/>
            <person name="Sullivan W."/>
            <person name="Andreopoulos W.B."/>
            <person name="Clum A."/>
            <person name="Lindquist E."/>
            <person name="Daum C."/>
            <person name="Ramamoorthy G.K."/>
            <person name="Gryganskyi A."/>
            <person name="Culley D."/>
            <person name="Magnuson J.K."/>
            <person name="James T.Y."/>
            <person name="O'Malley M.A."/>
            <person name="Stajich J.E."/>
            <person name="Spatafora J.W."/>
            <person name="Visel A."/>
            <person name="Grigoriev I.V."/>
        </authorList>
    </citation>
    <scope>NUCLEOTIDE SEQUENCE [LARGE SCALE GENOMIC DNA]</scope>
    <source>
        <strain evidence="1 2">NRRL 1336</strain>
    </source>
</reference>
<organism evidence="1 2">
    <name type="scientific">Absidia repens</name>
    <dbReference type="NCBI Taxonomy" id="90262"/>
    <lineage>
        <taxon>Eukaryota</taxon>
        <taxon>Fungi</taxon>
        <taxon>Fungi incertae sedis</taxon>
        <taxon>Mucoromycota</taxon>
        <taxon>Mucoromycotina</taxon>
        <taxon>Mucoromycetes</taxon>
        <taxon>Mucorales</taxon>
        <taxon>Cunninghamellaceae</taxon>
        <taxon>Absidia</taxon>
    </lineage>
</organism>
<evidence type="ECO:0000313" key="2">
    <source>
        <dbReference type="Proteomes" id="UP000193560"/>
    </source>
</evidence>
<comment type="caution">
    <text evidence="1">The sequence shown here is derived from an EMBL/GenBank/DDBJ whole genome shotgun (WGS) entry which is preliminary data.</text>
</comment>
<name>A0A1X2I159_9FUNG</name>
<sequence>MFSSLSKIFETKPELPPMKPKFDQMLVKRADEEFEFGYRSHTNLLVRQHIEYMDYAIYITKGLGFNTKIEFIVGPHHLHIEVNAKCKHDYRKNYKNYQAS</sequence>
<dbReference type="Proteomes" id="UP000193560">
    <property type="component" value="Unassembled WGS sequence"/>
</dbReference>
<dbReference type="AlphaFoldDB" id="A0A1X2I159"/>